<dbReference type="Proteomes" id="UP001215151">
    <property type="component" value="Unassembled WGS sequence"/>
</dbReference>
<feature type="region of interest" description="Disordered" evidence="1">
    <location>
        <begin position="111"/>
        <end position="303"/>
    </location>
</feature>
<dbReference type="AlphaFoldDB" id="A0AAD7TKC3"/>
<sequence length="443" mass="45653">MERRGRGPSDPSDSPNREDVQETLSHGRDAGGAARFPGGPGPVLPAPGTEQQLPSFSLPRDVLEDVRGLGPSHSGRHSVSPILHRAGEASSVGAVPTLPLPPIQPQRVLRTDPAFYATTSSLSPARTLPTPGPQLRPISWGPESAAGLPPTAARLGSPDRSALAPAPRAPPQSISFSVSPPSPPVAGPSRLPVPDEPQTSGRKRKARPKKTQATLLPEAVSASATSSATRRRRDASDSERDVGRSASATSATGFLAEGNEASVRTARPAASARRPPEAGPSSRRPSESGRGSPASTTADNYPVVVGSTAYSVTTLSPLRATILPPAVEPVPAPGAASPESVPIGTPAEPSPMDTEEAAVEGGPGEGSRGPFDAVDEAVAVEAARGASGKRRRRGRSEPQAESTTSSSSEHATQAPKSKKTLIACHFCRGKQDFPARHGRQAFV</sequence>
<feature type="compositionally biased region" description="Basic residues" evidence="1">
    <location>
        <begin position="201"/>
        <end position="210"/>
    </location>
</feature>
<organism evidence="2 3">
    <name type="scientific">Trametes cubensis</name>
    <dbReference type="NCBI Taxonomy" id="1111947"/>
    <lineage>
        <taxon>Eukaryota</taxon>
        <taxon>Fungi</taxon>
        <taxon>Dikarya</taxon>
        <taxon>Basidiomycota</taxon>
        <taxon>Agaricomycotina</taxon>
        <taxon>Agaricomycetes</taxon>
        <taxon>Polyporales</taxon>
        <taxon>Polyporaceae</taxon>
        <taxon>Trametes</taxon>
    </lineage>
</organism>
<proteinExistence type="predicted"/>
<comment type="caution">
    <text evidence="2">The sequence shown here is derived from an EMBL/GenBank/DDBJ whole genome shotgun (WGS) entry which is preliminary data.</text>
</comment>
<feature type="compositionally biased region" description="Basic and acidic residues" evidence="1">
    <location>
        <begin position="15"/>
        <end position="29"/>
    </location>
</feature>
<dbReference type="EMBL" id="JAPEVG010000460">
    <property type="protein sequence ID" value="KAJ8462521.1"/>
    <property type="molecule type" value="Genomic_DNA"/>
</dbReference>
<evidence type="ECO:0000313" key="3">
    <source>
        <dbReference type="Proteomes" id="UP001215151"/>
    </source>
</evidence>
<name>A0AAD7TKC3_9APHY</name>
<reference evidence="2" key="1">
    <citation type="submission" date="2022-11" db="EMBL/GenBank/DDBJ databases">
        <title>Genome Sequence of Cubamyces cubensis.</title>
        <authorList>
            <person name="Buettner E."/>
        </authorList>
    </citation>
    <scope>NUCLEOTIDE SEQUENCE</scope>
    <source>
        <strain evidence="2">MPL-01</strain>
    </source>
</reference>
<feature type="compositionally biased region" description="Low complexity" evidence="1">
    <location>
        <begin position="162"/>
        <end position="179"/>
    </location>
</feature>
<accession>A0AAD7TKC3</accession>
<feature type="compositionally biased region" description="Low complexity" evidence="1">
    <location>
        <begin position="266"/>
        <end position="295"/>
    </location>
</feature>
<feature type="region of interest" description="Disordered" evidence="1">
    <location>
        <begin position="325"/>
        <end position="417"/>
    </location>
</feature>
<feature type="compositionally biased region" description="Low complexity" evidence="1">
    <location>
        <begin position="333"/>
        <end position="342"/>
    </location>
</feature>
<gene>
    <name evidence="2" type="ORF">ONZ51_g10860</name>
</gene>
<feature type="compositionally biased region" description="Low complexity" evidence="1">
    <location>
        <begin position="397"/>
        <end position="414"/>
    </location>
</feature>
<keyword evidence="3" id="KW-1185">Reference proteome</keyword>
<feature type="compositionally biased region" description="Low complexity" evidence="1">
    <location>
        <begin position="376"/>
        <end position="386"/>
    </location>
</feature>
<feature type="region of interest" description="Disordered" evidence="1">
    <location>
        <begin position="1"/>
        <end position="85"/>
    </location>
</feature>
<feature type="compositionally biased region" description="Basic and acidic residues" evidence="1">
    <location>
        <begin position="234"/>
        <end position="243"/>
    </location>
</feature>
<evidence type="ECO:0000313" key="2">
    <source>
        <dbReference type="EMBL" id="KAJ8462521.1"/>
    </source>
</evidence>
<feature type="compositionally biased region" description="Low complexity" evidence="1">
    <location>
        <begin position="218"/>
        <end position="228"/>
    </location>
</feature>
<protein>
    <submittedName>
        <fullName evidence="2">Uncharacterized protein</fullName>
    </submittedName>
</protein>
<evidence type="ECO:0000256" key="1">
    <source>
        <dbReference type="SAM" id="MobiDB-lite"/>
    </source>
</evidence>